<dbReference type="InterPro" id="IPR036709">
    <property type="entry name" value="Autotransporte_beta_dom_sf"/>
</dbReference>
<gene>
    <name evidence="2" type="ORF">P3W24_02430</name>
</gene>
<reference evidence="2 3" key="1">
    <citation type="journal article" date="2024" name="Curr. Microbiol.">
        <title>Luteibacter sahnii sp. nov., A Novel Yellow-Colored Xanthomonadin Pigment Producing Probiotic Bacterium from Healthy Rice Seed Microbiome.</title>
        <authorList>
            <person name="Jaiswal G."/>
            <person name="Rana R."/>
            <person name="Nayak P.K."/>
            <person name="Chouhan R."/>
            <person name="Gandhi S.G."/>
            <person name="Patel H.K."/>
            <person name="Patil P.B."/>
        </authorList>
    </citation>
    <scope>NUCLEOTIDE SEQUENCE [LARGE SCALE GENOMIC DNA]</scope>
    <source>
        <strain evidence="2 3">PPL201</strain>
    </source>
</reference>
<evidence type="ECO:0000313" key="3">
    <source>
        <dbReference type="Proteomes" id="UP001528850"/>
    </source>
</evidence>
<keyword evidence="3" id="KW-1185">Reference proteome</keyword>
<comment type="caution">
    <text evidence="2">The sequence shown here is derived from an EMBL/GenBank/DDBJ whole genome shotgun (WGS) entry which is preliminary data.</text>
</comment>
<proteinExistence type="predicted"/>
<dbReference type="SUPFAM" id="SSF103515">
    <property type="entry name" value="Autotransporter"/>
    <property type="match status" value="1"/>
</dbReference>
<sequence>MRFHPQRSGKVAAGLALASLAVFGAAAHAQDSSDKKSQSPALDNISLWVGGYYTNNDTNIGARTDFLNSSGNVNLEDDLDFKKHKTVPRVRLDFLIGEHQGFTFDYYEVDRSHSKSLSEQINFLGQPIAADAYVKGDLKFTFGSAAYKWWFGTGDDVFGLGIGAAYYKVHYSISGTASAMGQTVSDGASGSTNAWAPNLQLGWRHAFNEQWRMYFNASGVKKNGGRLNGHIWDAALGVEYFPWQNVGFGAEYAYTKIKLNQDKRNYDLDLDMKLNGPAAYVRFRF</sequence>
<evidence type="ECO:0008006" key="4">
    <source>
        <dbReference type="Google" id="ProtNLM"/>
    </source>
</evidence>
<protein>
    <recommendedName>
        <fullName evidence="4">Outer membrane protein beta-barrel domain-containing protein</fullName>
    </recommendedName>
</protein>
<feature type="signal peptide" evidence="1">
    <location>
        <begin position="1"/>
        <end position="29"/>
    </location>
</feature>
<keyword evidence="1" id="KW-0732">Signal</keyword>
<dbReference type="EMBL" id="JARJJS010000001">
    <property type="protein sequence ID" value="MDF4023829.1"/>
    <property type="molecule type" value="Genomic_DNA"/>
</dbReference>
<feature type="chain" id="PRO_5045800966" description="Outer membrane protein beta-barrel domain-containing protein" evidence="1">
    <location>
        <begin position="30"/>
        <end position="285"/>
    </location>
</feature>
<accession>A0ABT6B6V8</accession>
<evidence type="ECO:0000313" key="2">
    <source>
        <dbReference type="EMBL" id="MDF4023829.1"/>
    </source>
</evidence>
<evidence type="ECO:0000256" key="1">
    <source>
        <dbReference type="SAM" id="SignalP"/>
    </source>
</evidence>
<name>A0ABT6B6V8_9GAMM</name>
<dbReference type="RefSeq" id="WP_320550749.1">
    <property type="nucleotide sequence ID" value="NZ_JAQLOK010000002.1"/>
</dbReference>
<organism evidence="2 3">
    <name type="scientific">Luteibacter sahnii</name>
    <dbReference type="NCBI Taxonomy" id="3021977"/>
    <lineage>
        <taxon>Bacteria</taxon>
        <taxon>Pseudomonadati</taxon>
        <taxon>Pseudomonadota</taxon>
        <taxon>Gammaproteobacteria</taxon>
        <taxon>Lysobacterales</taxon>
        <taxon>Rhodanobacteraceae</taxon>
        <taxon>Luteibacter</taxon>
    </lineage>
</organism>
<dbReference type="Proteomes" id="UP001528850">
    <property type="component" value="Unassembled WGS sequence"/>
</dbReference>